<protein>
    <submittedName>
        <fullName evidence="3">Formylglycine-generating enzyme family protein</fullName>
    </submittedName>
</protein>
<dbReference type="SUPFAM" id="SSF56436">
    <property type="entry name" value="C-type lectin-like"/>
    <property type="match status" value="1"/>
</dbReference>
<evidence type="ECO:0000259" key="2">
    <source>
        <dbReference type="Pfam" id="PF03781"/>
    </source>
</evidence>
<dbReference type="InterPro" id="IPR051043">
    <property type="entry name" value="Sulfatase_Mod_Factor_Kinase"/>
</dbReference>
<dbReference type="EMBL" id="RFFH01000024">
    <property type="protein sequence ID" value="RMI28206.1"/>
    <property type="molecule type" value="Genomic_DNA"/>
</dbReference>
<name>A0A3M2KU95_9NOCA</name>
<comment type="caution">
    <text evidence="3">The sequence shown here is derived from an EMBL/GenBank/DDBJ whole genome shotgun (WGS) entry which is preliminary data.</text>
</comment>
<dbReference type="AlphaFoldDB" id="A0A3M2KU95"/>
<organism evidence="3 4">
    <name type="scientific">Nocardia stercoris</name>
    <dbReference type="NCBI Taxonomy" id="2483361"/>
    <lineage>
        <taxon>Bacteria</taxon>
        <taxon>Bacillati</taxon>
        <taxon>Actinomycetota</taxon>
        <taxon>Actinomycetes</taxon>
        <taxon>Mycobacteriales</taxon>
        <taxon>Nocardiaceae</taxon>
        <taxon>Nocardia</taxon>
    </lineage>
</organism>
<evidence type="ECO:0000313" key="4">
    <source>
        <dbReference type="Proteomes" id="UP000279275"/>
    </source>
</evidence>
<gene>
    <name evidence="3" type="ORF">EBN03_31270</name>
</gene>
<proteinExistence type="predicted"/>
<feature type="domain" description="Sulfatase-modifying factor enzyme-like" evidence="2">
    <location>
        <begin position="60"/>
        <end position="336"/>
    </location>
</feature>
<evidence type="ECO:0000256" key="1">
    <source>
        <dbReference type="SAM" id="MobiDB-lite"/>
    </source>
</evidence>
<accession>A0A3M2KU95</accession>
<keyword evidence="4" id="KW-1185">Reference proteome</keyword>
<dbReference type="InterPro" id="IPR016187">
    <property type="entry name" value="CTDL_fold"/>
</dbReference>
<dbReference type="OrthoDB" id="9768004at2"/>
<dbReference type="Gene3D" id="3.90.1580.10">
    <property type="entry name" value="paralog of FGE (formylglycine-generating enzyme)"/>
    <property type="match status" value="1"/>
</dbReference>
<dbReference type="InterPro" id="IPR005532">
    <property type="entry name" value="SUMF_dom"/>
</dbReference>
<dbReference type="PANTHER" id="PTHR23150">
    <property type="entry name" value="SULFATASE MODIFYING FACTOR 1, 2"/>
    <property type="match status" value="1"/>
</dbReference>
<dbReference type="InterPro" id="IPR042095">
    <property type="entry name" value="SUMF_sf"/>
</dbReference>
<dbReference type="GO" id="GO:0120147">
    <property type="term" value="F:formylglycine-generating oxidase activity"/>
    <property type="evidence" value="ECO:0007669"/>
    <property type="project" value="TreeGrafter"/>
</dbReference>
<reference evidence="3 4" key="1">
    <citation type="submission" date="2018-10" db="EMBL/GenBank/DDBJ databases">
        <title>Isolation from cow dung.</title>
        <authorList>
            <person name="Ling L."/>
        </authorList>
    </citation>
    <scope>NUCLEOTIDE SEQUENCE [LARGE SCALE GENOMIC DNA]</scope>
    <source>
        <strain evidence="3 4">NEAU-LL90</strain>
    </source>
</reference>
<evidence type="ECO:0000313" key="3">
    <source>
        <dbReference type="EMBL" id="RMI28206.1"/>
    </source>
</evidence>
<dbReference type="Pfam" id="PF03781">
    <property type="entry name" value="FGE-sulfatase"/>
    <property type="match status" value="1"/>
</dbReference>
<feature type="region of interest" description="Disordered" evidence="1">
    <location>
        <begin position="1"/>
        <end position="47"/>
    </location>
</feature>
<dbReference type="RefSeq" id="WP_122191769.1">
    <property type="nucleotide sequence ID" value="NZ_RFFH01000024.1"/>
</dbReference>
<sequence length="337" mass="36240">MHPPTPGHEPNREPTGGCCCAPARPGSSPTGENPAPSRPSTALGAPEPLTALPAATAASALVRLPGGQFWMGSEDPYCYAADGEGPVRPVRVSEFAIAAHTVTNAEFARFVSATGYLSDAERFGWSYVFAGFLPATLRRNARRPDHTPWWCAVPGASWNAPEGPGSNADDRADHPVVHVSWHDAQAFCAWAGARLPSEAEWEYAARGGLEHARYPWGDEPEDEGRYRANIFRGRFPAHNTAADGYPGTAPVKAFAPNAFGLYQMVGNVWEWCADNWSSEHTDGPAVDPRGPAHGETRVLRGGSYLCHDSYCNRYRVAARIHNSPDSSSGNTGFRVAA</sequence>
<dbReference type="PANTHER" id="PTHR23150:SF19">
    <property type="entry name" value="FORMYLGLYCINE-GENERATING ENZYME"/>
    <property type="match status" value="1"/>
</dbReference>
<dbReference type="Proteomes" id="UP000279275">
    <property type="component" value="Unassembled WGS sequence"/>
</dbReference>